<accession>A0A3N4I7W5</accession>
<dbReference type="AlphaFoldDB" id="A0A3N4I7W5"/>
<proteinExistence type="predicted"/>
<name>A0A3N4I7W5_ASCIM</name>
<gene>
    <name evidence="1" type="ORF">BJ508DRAFT_327580</name>
</gene>
<protein>
    <submittedName>
        <fullName evidence="1">Uncharacterized protein</fullName>
    </submittedName>
</protein>
<evidence type="ECO:0000313" key="1">
    <source>
        <dbReference type="EMBL" id="RPA80271.1"/>
    </source>
</evidence>
<organism evidence="1 2">
    <name type="scientific">Ascobolus immersus RN42</name>
    <dbReference type="NCBI Taxonomy" id="1160509"/>
    <lineage>
        <taxon>Eukaryota</taxon>
        <taxon>Fungi</taxon>
        <taxon>Dikarya</taxon>
        <taxon>Ascomycota</taxon>
        <taxon>Pezizomycotina</taxon>
        <taxon>Pezizomycetes</taxon>
        <taxon>Pezizales</taxon>
        <taxon>Ascobolaceae</taxon>
        <taxon>Ascobolus</taxon>
    </lineage>
</organism>
<reference evidence="1 2" key="1">
    <citation type="journal article" date="2018" name="Nat. Ecol. Evol.">
        <title>Pezizomycetes genomes reveal the molecular basis of ectomycorrhizal truffle lifestyle.</title>
        <authorList>
            <person name="Murat C."/>
            <person name="Payen T."/>
            <person name="Noel B."/>
            <person name="Kuo A."/>
            <person name="Morin E."/>
            <person name="Chen J."/>
            <person name="Kohler A."/>
            <person name="Krizsan K."/>
            <person name="Balestrini R."/>
            <person name="Da Silva C."/>
            <person name="Montanini B."/>
            <person name="Hainaut M."/>
            <person name="Levati E."/>
            <person name="Barry K.W."/>
            <person name="Belfiori B."/>
            <person name="Cichocki N."/>
            <person name="Clum A."/>
            <person name="Dockter R.B."/>
            <person name="Fauchery L."/>
            <person name="Guy J."/>
            <person name="Iotti M."/>
            <person name="Le Tacon F."/>
            <person name="Lindquist E.A."/>
            <person name="Lipzen A."/>
            <person name="Malagnac F."/>
            <person name="Mello A."/>
            <person name="Molinier V."/>
            <person name="Miyauchi S."/>
            <person name="Poulain J."/>
            <person name="Riccioni C."/>
            <person name="Rubini A."/>
            <person name="Sitrit Y."/>
            <person name="Splivallo R."/>
            <person name="Traeger S."/>
            <person name="Wang M."/>
            <person name="Zifcakova L."/>
            <person name="Wipf D."/>
            <person name="Zambonelli A."/>
            <person name="Paolocci F."/>
            <person name="Nowrousian M."/>
            <person name="Ottonello S."/>
            <person name="Baldrian P."/>
            <person name="Spatafora J.W."/>
            <person name="Henrissat B."/>
            <person name="Nagy L.G."/>
            <person name="Aury J.M."/>
            <person name="Wincker P."/>
            <person name="Grigoriev I.V."/>
            <person name="Bonfante P."/>
            <person name="Martin F.M."/>
        </authorList>
    </citation>
    <scope>NUCLEOTIDE SEQUENCE [LARGE SCALE GENOMIC DNA]</scope>
    <source>
        <strain evidence="1 2">RN42</strain>
    </source>
</reference>
<sequence>MVQPAYENLRHRQCVAGNNNNLHKHNPRPNCMWDELLRNMNINIGKMAYNRYHYIPSDPDQPWVVPYRLRDNETCSKFDVDGEIFPKPYPNPLPAGVCGAPKTRRQAEDFTKAQWFALSAFYEFDWEDRELDIGECRAHWAVWCGCNGVTDDMVLAEDSDSDPDSD</sequence>
<dbReference type="Proteomes" id="UP000275078">
    <property type="component" value="Unassembled WGS sequence"/>
</dbReference>
<evidence type="ECO:0000313" key="2">
    <source>
        <dbReference type="Proteomes" id="UP000275078"/>
    </source>
</evidence>
<dbReference type="EMBL" id="ML119690">
    <property type="protein sequence ID" value="RPA80271.1"/>
    <property type="molecule type" value="Genomic_DNA"/>
</dbReference>
<keyword evidence="2" id="KW-1185">Reference proteome</keyword>